<feature type="region of interest" description="Disordered" evidence="1">
    <location>
        <begin position="557"/>
        <end position="628"/>
    </location>
</feature>
<feature type="region of interest" description="Disordered" evidence="1">
    <location>
        <begin position="123"/>
        <end position="162"/>
    </location>
</feature>
<feature type="region of interest" description="Disordered" evidence="1">
    <location>
        <begin position="1"/>
        <end position="21"/>
    </location>
</feature>
<feature type="compositionally biased region" description="Polar residues" evidence="1">
    <location>
        <begin position="375"/>
        <end position="391"/>
    </location>
</feature>
<feature type="region of interest" description="Disordered" evidence="1">
    <location>
        <begin position="870"/>
        <end position="974"/>
    </location>
</feature>
<gene>
    <name evidence="2" type="ORF">CEUSTIGMA_g9228.t1</name>
</gene>
<feature type="region of interest" description="Disordered" evidence="1">
    <location>
        <begin position="2192"/>
        <end position="2287"/>
    </location>
</feature>
<dbReference type="EMBL" id="BEGY01000070">
    <property type="protein sequence ID" value="GAX81800.1"/>
    <property type="molecule type" value="Genomic_DNA"/>
</dbReference>
<sequence>MLNEQNQNPADELQGMNGHPHLEFDNMARNIEADLSWVLGSHPATPENLVEAKVIAEAYETMRLWMAVCWEFAVMLYRSMYALKHSTAEHLSLEGAEQGSNLQKPVKEAVKVEAAARILGGTVDEKTATQIPPNDDKLSADKESEESEGVETAPLPAPTESKPPLIAPELEHADTEAEVVEAVADKVAPQPLPLAEEIITAEAAPHSVPTAGELEAPEVLPRAVSTSEGPGVVHHVALHSVPSAEEPIIAVATALPSSQSTEESGSVEAAYENADPAQQEPAAPTQTVLQPSSTSEHADPAQQEPAAPTQTVLQPSSTSEHADPAQQEPAAPTQTLLQPSGTSEHADPAQQEPAAPTQTVLQPSSTSEHADPAQQEPSAPTQTVLQPSSTADEPDVSEMQLQQALAVSEPASIEGPSVLADVSEMQLQQALAVSEPASIEGPSVLADVSEMQLQQALAVSEPASIEGPSVLADVSEMQLQQALAVLEPASIEGPSVLADVEEGPPPMTSNEVQSVSTSSALAAAEPLEAALNCDVSPNATTSGEEVQDVASEIPASSAMPEIPASSAMPEIPASSAMPEIPASSAMPEMPASSAMPEMPASSAMPELPTGVCEEHAAPTSPLLPAKASQELVPSTLHDVPAFVSEEPATAALPEEGLRVHVPAAAAATAAAAPETLENAFIGHSASALPQRPTETSEEPAAAAATAPPEVPAEVFEEATVASSPEAPEHVFEEAAATAAPPEVPAEACEEATVASSPEAPAHVFEEAAATTAPPEVPAEAFEEATVASSPEAPAHVFEAAAASAAIAAPPEVPADISEAVSVAPTLEASADTFDEHAAAFPEVSPEKSEEPAATVNLDRPAVFAEQLAAADPVPSEEPAATVDPVPSEEPVATADPVTSEEPVATADSVTSEEPAVATVDSVTSEEPAVATADPVPSEEPVATADPVPSEEPVATADSVTSEEPAVATAHPVLPEQNGVSGYQVVVSSPEASANTSAESIAAPYSPDAPPVEPAVASATLEGPSDATEDPDADCATPEDPVDAREVLVAATRPETQTAPSQELVAYIPPEMLAEASPEQESGPESGDADAVPHASAEGSEGPASAALPDTQISASEELSPAVTNDTLVEVSEGHTAAASPIMVPEVFPGEPVAVRVEEPAAAAAASPIMVPEVFPGEPVAVRVERPAAAAAALPIMVPEVFPGEPVAVRVEEPAAAAAAAAASSHEQIEASGETAAAGASGAPAEACEEPLSVLRPAVCGEEVALYPTLATVIAYAEGANVQPQHNSKEAELAGNRETTFAASHPVLWSQLQRLLKRVSDHNHGSVFLEDDLDYLEHHLQEVVAAPDEEVAEQQSKGEGLNSTGKGPAAVARAQHLRHGEDDVGGDASPRQLAASSTSLHLTEIIHQMEAFKLKLNHRMAETKRFDTELKSLQDDFFSNRNNIHAHLAFFNGEVAALQAVLEEASSNDKDLLHRDQRLVAEARAARDREMVHLPLHTLRQELQACKDAVKSMEEAVQVEQDSLDEWLQVQNTIPSACVLQELKDRGFRLRDAARNAGYQAEAAQQRLDSIQSAVLAILTALVKAAQPPPSIKLYRSGVKVIGQQPEPVSPSRRLALDRLIQESQEVSAQIAGFLSMSGGKQRLSRVAAVLQSQVTVVEGLPRSLKELKVGLLDKAQDSAHTSLHTLTAALMGQRVHDKHASSATALLTEGSSATALLTKGVPDMTLNKVMSLGDSIQGGLPLLHAVSQAVQDEPKLREQAEMLVLKAQAIVQRAVEIGAEIVHLQEVLASGVVNGMTEAVSVTRDHVMAVCRGEEALLSALTLMAQRKPSRSLPSSHGRHQQVPPSSMYNHAIHMQQQTNPNSQLLPLQTSNISHLVAGLGAPREEAATAPSGSVRPPGARFPGGSSLSYRGMPNSRYKKMEPRGGEEALDNRLQAQMRELLKQIQGRPLRDLPERAWEPLYDLKGEAQKMVSGSAHLHGAINHEVLFPHQKHQEHGTNPGAARVVPDGHGAATDTAPAGKELPSISGVRNVVAERSTKARQLPQVSKAAVLEASQQGAEELDEIFPAPPFEFPGSHPSTEASDSIQQQQRHWLQAWPEPLAPHGRGSESGASVNTDVLLGINRSRGQQYCPEVHLKRYKVQLMRQQRVAVAAAVQHHREERIGKSSLSDRALRVQYGMQGLVGVGQQLSSTLPASKNHTGSPSRVNAAGNHSRSNILPALPATSLEAAQAHQSSNATVNPYKMGGPGTSRDNAKKPSGAPASSTRTRFSKIPATENAKPASVGMEVGSSTTGTDIVGSKHHVNALISEFKAAQGGAHARPAWGEGNLDHRRNNVMSPPRHKHCSPSASPVASTVAAHPKNEFKAMSPLHDKKSAHEWMMDSQGMDYVVGPDVLQQ</sequence>
<keyword evidence="3" id="KW-1185">Reference proteome</keyword>
<dbReference type="Proteomes" id="UP000232323">
    <property type="component" value="Unassembled WGS sequence"/>
</dbReference>
<evidence type="ECO:0000313" key="3">
    <source>
        <dbReference type="Proteomes" id="UP000232323"/>
    </source>
</evidence>
<feature type="compositionally biased region" description="Polar residues" evidence="1">
    <location>
        <begin position="332"/>
        <end position="343"/>
    </location>
</feature>
<reference evidence="2 3" key="1">
    <citation type="submission" date="2017-08" db="EMBL/GenBank/DDBJ databases">
        <title>Acidophilic green algal genome provides insights into adaptation to an acidic environment.</title>
        <authorList>
            <person name="Hirooka S."/>
            <person name="Hirose Y."/>
            <person name="Kanesaki Y."/>
            <person name="Higuchi S."/>
            <person name="Fujiwara T."/>
            <person name="Onuma R."/>
            <person name="Era A."/>
            <person name="Ohbayashi R."/>
            <person name="Uzuka A."/>
            <person name="Nozaki H."/>
            <person name="Yoshikawa H."/>
            <person name="Miyagishima S.Y."/>
        </authorList>
    </citation>
    <scope>NUCLEOTIDE SEQUENCE [LARGE SCALE GENOMIC DNA]</scope>
    <source>
        <strain evidence="2 3">NIES-2499</strain>
    </source>
</reference>
<accession>A0A250XG88</accession>
<feature type="region of interest" description="Disordered" evidence="1">
    <location>
        <begin position="2321"/>
        <end position="2351"/>
    </location>
</feature>
<dbReference type="STRING" id="1157962.A0A250XG88"/>
<feature type="compositionally biased region" description="Polar residues" evidence="1">
    <location>
        <begin position="508"/>
        <end position="519"/>
    </location>
</feature>
<feature type="compositionally biased region" description="Polar residues" evidence="1">
    <location>
        <begin position="988"/>
        <end position="998"/>
    </location>
</feature>
<feature type="compositionally biased region" description="Low complexity" evidence="1">
    <location>
        <begin position="581"/>
        <end position="606"/>
    </location>
</feature>
<feature type="region of interest" description="Disordered" evidence="1">
    <location>
        <begin position="1074"/>
        <end position="1107"/>
    </location>
</feature>
<feature type="compositionally biased region" description="Low complexity" evidence="1">
    <location>
        <begin position="698"/>
        <end position="708"/>
    </location>
</feature>
<feature type="region of interest" description="Disordered" evidence="1">
    <location>
        <begin position="687"/>
        <end position="708"/>
    </location>
</feature>
<comment type="caution">
    <text evidence="2">The sequence shown here is derived from an EMBL/GenBank/DDBJ whole genome shotgun (WGS) entry which is preliminary data.</text>
</comment>
<feature type="region of interest" description="Disordered" evidence="1">
    <location>
        <begin position="496"/>
        <end position="519"/>
    </location>
</feature>
<feature type="compositionally biased region" description="Polar residues" evidence="1">
    <location>
        <begin position="356"/>
        <end position="367"/>
    </location>
</feature>
<feature type="compositionally biased region" description="Polar residues" evidence="1">
    <location>
        <begin position="2192"/>
        <end position="2216"/>
    </location>
</feature>
<feature type="compositionally biased region" description="Low complexity" evidence="1">
    <location>
        <begin position="1094"/>
        <end position="1106"/>
    </location>
</feature>
<organism evidence="2 3">
    <name type="scientific">Chlamydomonas eustigma</name>
    <dbReference type="NCBI Taxonomy" id="1157962"/>
    <lineage>
        <taxon>Eukaryota</taxon>
        <taxon>Viridiplantae</taxon>
        <taxon>Chlorophyta</taxon>
        <taxon>core chlorophytes</taxon>
        <taxon>Chlorophyceae</taxon>
        <taxon>CS clade</taxon>
        <taxon>Chlamydomonadales</taxon>
        <taxon>Chlamydomonadaceae</taxon>
        <taxon>Chlamydomonas</taxon>
    </lineage>
</organism>
<feature type="compositionally biased region" description="Polar residues" evidence="1">
    <location>
        <begin position="308"/>
        <end position="319"/>
    </location>
</feature>
<feature type="compositionally biased region" description="Polar residues" evidence="1">
    <location>
        <begin position="284"/>
        <end position="295"/>
    </location>
</feature>
<evidence type="ECO:0000256" key="1">
    <source>
        <dbReference type="SAM" id="MobiDB-lite"/>
    </source>
</evidence>
<feature type="compositionally biased region" description="Polar residues" evidence="1">
    <location>
        <begin position="2077"/>
        <end position="2091"/>
    </location>
</feature>
<evidence type="ECO:0000313" key="2">
    <source>
        <dbReference type="EMBL" id="GAX81800.1"/>
    </source>
</evidence>
<proteinExistence type="predicted"/>
<dbReference type="OrthoDB" id="8936519at2759"/>
<feature type="region of interest" description="Disordered" evidence="1">
    <location>
        <begin position="2067"/>
        <end position="2091"/>
    </location>
</feature>
<feature type="region of interest" description="Disordered" evidence="1">
    <location>
        <begin position="256"/>
        <end position="408"/>
    </location>
</feature>
<protein>
    <submittedName>
        <fullName evidence="2">Uncharacterized protein</fullName>
    </submittedName>
</protein>
<feature type="region of interest" description="Disordered" evidence="1">
    <location>
        <begin position="988"/>
        <end position="1038"/>
    </location>
</feature>
<name>A0A250XG88_9CHLO</name>
<feature type="region of interest" description="Disordered" evidence="1">
    <location>
        <begin position="1348"/>
        <end position="1370"/>
    </location>
</feature>
<feature type="region of interest" description="Disordered" evidence="1">
    <location>
        <begin position="1884"/>
        <end position="1926"/>
    </location>
</feature>